<evidence type="ECO:0000256" key="1">
    <source>
        <dbReference type="SAM" id="SignalP"/>
    </source>
</evidence>
<name>A0A916Y3W5_9FLAO</name>
<evidence type="ECO:0000313" key="3">
    <source>
        <dbReference type="Proteomes" id="UP000625735"/>
    </source>
</evidence>
<evidence type="ECO:0000313" key="2">
    <source>
        <dbReference type="EMBL" id="GGD28455.1"/>
    </source>
</evidence>
<organism evidence="2 3">
    <name type="scientific">Flavobacterium orientale</name>
    <dbReference type="NCBI Taxonomy" id="1756020"/>
    <lineage>
        <taxon>Bacteria</taxon>
        <taxon>Pseudomonadati</taxon>
        <taxon>Bacteroidota</taxon>
        <taxon>Flavobacteriia</taxon>
        <taxon>Flavobacteriales</taxon>
        <taxon>Flavobacteriaceae</taxon>
        <taxon>Flavobacterium</taxon>
    </lineage>
</organism>
<accession>A0A916Y3W5</accession>
<sequence length="158" mass="18249">MKKIIVIILFLVSFLGLSQESNSNLSNENSKSFYNFNFQETNYNYKPFPKNYFFELQDNFATLNELQSNLPKLNYGKQTFFYTKDEFTGFYNIYSSVNNEVRLYQSHFSILDFSPTCGMPGPVSNGDAGDLFGAIIHSLLSDLDLKFKIGKRHTISFF</sequence>
<proteinExistence type="predicted"/>
<dbReference type="AlphaFoldDB" id="A0A916Y3W5"/>
<reference evidence="2" key="2">
    <citation type="submission" date="2020-09" db="EMBL/GenBank/DDBJ databases">
        <authorList>
            <person name="Sun Q."/>
            <person name="Zhou Y."/>
        </authorList>
    </citation>
    <scope>NUCLEOTIDE SEQUENCE</scope>
    <source>
        <strain evidence="2">CGMCC 1.12506</strain>
    </source>
</reference>
<gene>
    <name evidence="2" type="ORF">GCM10011343_18270</name>
</gene>
<comment type="caution">
    <text evidence="2">The sequence shown here is derived from an EMBL/GenBank/DDBJ whole genome shotgun (WGS) entry which is preliminary data.</text>
</comment>
<keyword evidence="3" id="KW-1185">Reference proteome</keyword>
<dbReference type="EMBL" id="BMFG01000006">
    <property type="protein sequence ID" value="GGD28455.1"/>
    <property type="molecule type" value="Genomic_DNA"/>
</dbReference>
<feature type="chain" id="PRO_5037702651" evidence="1">
    <location>
        <begin position="19"/>
        <end position="158"/>
    </location>
</feature>
<keyword evidence="1" id="KW-0732">Signal</keyword>
<dbReference type="RefSeq" id="WP_188362255.1">
    <property type="nucleotide sequence ID" value="NZ_BMFG01000006.1"/>
</dbReference>
<protein>
    <submittedName>
        <fullName evidence="2">Uncharacterized protein</fullName>
    </submittedName>
</protein>
<dbReference type="Proteomes" id="UP000625735">
    <property type="component" value="Unassembled WGS sequence"/>
</dbReference>
<reference evidence="2" key="1">
    <citation type="journal article" date="2014" name="Int. J. Syst. Evol. Microbiol.">
        <title>Complete genome sequence of Corynebacterium casei LMG S-19264T (=DSM 44701T), isolated from a smear-ripened cheese.</title>
        <authorList>
            <consortium name="US DOE Joint Genome Institute (JGI-PGF)"/>
            <person name="Walter F."/>
            <person name="Albersmeier A."/>
            <person name="Kalinowski J."/>
            <person name="Ruckert C."/>
        </authorList>
    </citation>
    <scope>NUCLEOTIDE SEQUENCE</scope>
    <source>
        <strain evidence="2">CGMCC 1.12506</strain>
    </source>
</reference>
<feature type="signal peptide" evidence="1">
    <location>
        <begin position="1"/>
        <end position="18"/>
    </location>
</feature>